<evidence type="ECO:0000256" key="5">
    <source>
        <dbReference type="SAM" id="SignalP"/>
    </source>
</evidence>
<dbReference type="EC" id="3.2.1.96" evidence="7"/>
<dbReference type="GO" id="GO:0033925">
    <property type="term" value="F:mannosyl-glycoprotein endo-beta-N-acetylglucosaminidase activity"/>
    <property type="evidence" value="ECO:0007669"/>
    <property type="project" value="UniProtKB-EC"/>
</dbReference>
<proteinExistence type="inferred from homology"/>
<keyword evidence="5" id="KW-0732">Signal</keyword>
<name>A9WNY9_RENSM</name>
<dbReference type="Proteomes" id="UP000002007">
    <property type="component" value="Chromosome"/>
</dbReference>
<dbReference type="PROSITE" id="PS51910">
    <property type="entry name" value="GH18_2"/>
    <property type="match status" value="1"/>
</dbReference>
<reference evidence="8" key="1">
    <citation type="journal article" date="2008" name="J. Bacteriol.">
        <title>Genome sequence of the fish pathogen Renibacterium salmoninarum suggests reductive evolution away from an environmental Arthrobacter ancestor.</title>
        <authorList>
            <person name="Wiens G.D."/>
            <person name="Rockey D.D."/>
            <person name="Wu Z."/>
            <person name="Chang J."/>
            <person name="Levy R."/>
            <person name="Crane S."/>
            <person name="Chen D.S."/>
            <person name="Capri G.R."/>
            <person name="Burnett J.R."/>
            <person name="Sudheesh P.S."/>
            <person name="Schipma M.J."/>
            <person name="Burd H."/>
            <person name="Bhattacharyya A."/>
            <person name="Rhodes L.D."/>
            <person name="Kaul R."/>
            <person name="Strom M.S."/>
        </authorList>
    </citation>
    <scope>NUCLEOTIDE SEQUENCE [LARGE SCALE GENOMIC DNA]</scope>
    <source>
        <strain evidence="8">ATCC 33209 / DSM 20767 / JCM 11484 / NBRC 15589 / NCIMB 2235</strain>
    </source>
</reference>
<feature type="signal peptide" evidence="5">
    <location>
        <begin position="1"/>
        <end position="34"/>
    </location>
</feature>
<evidence type="ECO:0000259" key="6">
    <source>
        <dbReference type="PROSITE" id="PS51910"/>
    </source>
</evidence>
<evidence type="ECO:0000313" key="7">
    <source>
        <dbReference type="EMBL" id="ABY23281.1"/>
    </source>
</evidence>
<dbReference type="PROSITE" id="PS51318">
    <property type="entry name" value="TAT"/>
    <property type="match status" value="1"/>
</dbReference>
<accession>A9WNY9</accession>
<dbReference type="GO" id="GO:0005975">
    <property type="term" value="P:carbohydrate metabolic process"/>
    <property type="evidence" value="ECO:0007669"/>
    <property type="project" value="InterPro"/>
</dbReference>
<dbReference type="HOGENOM" id="CLU_073784_1_0_11"/>
<evidence type="ECO:0000256" key="1">
    <source>
        <dbReference type="ARBA" id="ARBA00022801"/>
    </source>
</evidence>
<dbReference type="SUPFAM" id="SSF51445">
    <property type="entry name" value="(Trans)glycosidases"/>
    <property type="match status" value="1"/>
</dbReference>
<dbReference type="InterPro" id="IPR001579">
    <property type="entry name" value="Glyco_hydro_18_chit_AS"/>
</dbReference>
<keyword evidence="1 3" id="KW-0378">Hydrolase</keyword>
<dbReference type="InterPro" id="IPR017853">
    <property type="entry name" value="GH"/>
</dbReference>
<comment type="similarity">
    <text evidence="4">Belongs to the glycosyl hydrolase 18 family.</text>
</comment>
<dbReference type="STRING" id="288705.RSal33209_1545"/>
<protein>
    <submittedName>
        <fullName evidence="7">Endo-beta-N-acetylglucosaminidase H</fullName>
        <ecNumber evidence="7">3.2.1.96</ecNumber>
    </submittedName>
</protein>
<keyword evidence="2 3" id="KW-0326">Glycosidase</keyword>
<dbReference type="InterPro" id="IPR054861">
    <property type="entry name" value="Endoglyc_H"/>
</dbReference>
<dbReference type="InterPro" id="IPR006311">
    <property type="entry name" value="TAT_signal"/>
</dbReference>
<evidence type="ECO:0000256" key="2">
    <source>
        <dbReference type="ARBA" id="ARBA00023295"/>
    </source>
</evidence>
<dbReference type="RefSeq" id="WP_012244958.1">
    <property type="nucleotide sequence ID" value="NC_010168.1"/>
</dbReference>
<evidence type="ECO:0000256" key="3">
    <source>
        <dbReference type="RuleBase" id="RU000489"/>
    </source>
</evidence>
<dbReference type="PROSITE" id="PS01095">
    <property type="entry name" value="GH18_1"/>
    <property type="match status" value="1"/>
</dbReference>
<dbReference type="Gene3D" id="3.20.20.80">
    <property type="entry name" value="Glycosidases"/>
    <property type="match status" value="1"/>
</dbReference>
<feature type="chain" id="PRO_5002746000" evidence="5">
    <location>
        <begin position="35"/>
        <end position="278"/>
    </location>
</feature>
<feature type="domain" description="GH18" evidence="6">
    <location>
        <begin position="45"/>
        <end position="278"/>
    </location>
</feature>
<dbReference type="CAZy" id="GH18">
    <property type="family name" value="Glycoside Hydrolase Family 18"/>
</dbReference>
<evidence type="ECO:0000313" key="8">
    <source>
        <dbReference type="Proteomes" id="UP000002007"/>
    </source>
</evidence>
<dbReference type="eggNOG" id="COG3325">
    <property type="taxonomic scope" value="Bacteria"/>
</dbReference>
<dbReference type="InterPro" id="IPR001223">
    <property type="entry name" value="Glyco_hydro18_cat"/>
</dbReference>
<dbReference type="NCBIfam" id="NF045482">
    <property type="entry name" value="Endoglyc_H"/>
    <property type="match status" value="1"/>
</dbReference>
<organism evidence="7 8">
    <name type="scientific">Renibacterium salmoninarum (strain ATCC 33209 / DSM 20767 / JCM 11484 / NBRC 15589 / NCIMB 2235)</name>
    <dbReference type="NCBI Taxonomy" id="288705"/>
    <lineage>
        <taxon>Bacteria</taxon>
        <taxon>Bacillati</taxon>
        <taxon>Actinomycetota</taxon>
        <taxon>Actinomycetes</taxon>
        <taxon>Micrococcales</taxon>
        <taxon>Micrococcaceae</taxon>
        <taxon>Renibacterium</taxon>
    </lineage>
</organism>
<gene>
    <name evidence="7" type="ordered locus">RSal33209_1545</name>
</gene>
<sequence>MTKQPIGRRTLLSLLGATAAVAATGVAAVSPAVAATTAKAAKSGPTSVVYIEVNSNSMLNAGKYTLSTGGAQVFDIAVIFAANINYDTSTNSAYLHFNDQVTAVLNDAENQIKPLQDKGIKVLLSVLGTHQGAGFTNFPDKASAEAFAAELSNAVTQYGLDGIDFDDEYTEYGNNGTGDPNDSSFYYLVTALRHKLGSSKLITLYDIGPSAERMSYNGNSIADTFNYSWNPYYGTWSDPRGPSSKSKRSPAAVQINSTSSSTAASYLSAQLTKAMASI</sequence>
<dbReference type="KEGG" id="rsa:RSal33209_1545"/>
<dbReference type="Pfam" id="PF00704">
    <property type="entry name" value="Glyco_hydro_18"/>
    <property type="match status" value="1"/>
</dbReference>
<evidence type="ECO:0000256" key="4">
    <source>
        <dbReference type="RuleBase" id="RU004453"/>
    </source>
</evidence>
<keyword evidence="8" id="KW-1185">Reference proteome</keyword>
<dbReference type="AlphaFoldDB" id="A9WNY9"/>
<dbReference type="EMBL" id="CP000910">
    <property type="protein sequence ID" value="ABY23281.1"/>
    <property type="molecule type" value="Genomic_DNA"/>
</dbReference>